<evidence type="ECO:0000256" key="1">
    <source>
        <dbReference type="ARBA" id="ARBA00004651"/>
    </source>
</evidence>
<name>A0A7C8LQT5_9FIRM</name>
<evidence type="ECO:0000256" key="2">
    <source>
        <dbReference type="ARBA" id="ARBA00022475"/>
    </source>
</evidence>
<keyword evidence="3 6" id="KW-0812">Transmembrane</keyword>
<evidence type="ECO:0000256" key="3">
    <source>
        <dbReference type="ARBA" id="ARBA00022692"/>
    </source>
</evidence>
<feature type="transmembrane region" description="Helical" evidence="6">
    <location>
        <begin position="67"/>
        <end position="86"/>
    </location>
</feature>
<gene>
    <name evidence="7" type="ORF">GND95_05650</name>
</gene>
<feature type="transmembrane region" description="Helical" evidence="6">
    <location>
        <begin position="92"/>
        <end position="111"/>
    </location>
</feature>
<dbReference type="AlphaFoldDB" id="A0A7C8LQT5"/>
<dbReference type="GO" id="GO:0005886">
    <property type="term" value="C:plasma membrane"/>
    <property type="evidence" value="ECO:0007669"/>
    <property type="project" value="UniProtKB-SubCell"/>
</dbReference>
<protein>
    <submittedName>
        <fullName evidence="7">ATP synthase subunit I</fullName>
    </submittedName>
</protein>
<organism evidence="7 8">
    <name type="scientific">Defluviitalea raffinosedens</name>
    <dbReference type="NCBI Taxonomy" id="1450156"/>
    <lineage>
        <taxon>Bacteria</taxon>
        <taxon>Bacillati</taxon>
        <taxon>Bacillota</taxon>
        <taxon>Clostridia</taxon>
        <taxon>Lachnospirales</taxon>
        <taxon>Defluviitaleaceae</taxon>
        <taxon>Defluviitalea</taxon>
    </lineage>
</organism>
<reference evidence="7 8" key="1">
    <citation type="submission" date="2019-12" db="EMBL/GenBank/DDBJ databases">
        <title>Defluviitalea raffinosedens, isolated from a biogas fermenter, genome sequencing and characterization.</title>
        <authorList>
            <person name="Rettenmaier R."/>
            <person name="Schneider M."/>
            <person name="Neuhaus K."/>
            <person name="Liebl W."/>
            <person name="Zverlov V."/>
        </authorList>
    </citation>
    <scope>NUCLEOTIDE SEQUENCE [LARGE SCALE GENOMIC DNA]</scope>
    <source>
        <strain evidence="7 8">249c-K6</strain>
    </source>
</reference>
<comment type="subcellular location">
    <subcellularLocation>
        <location evidence="1">Cell membrane</location>
        <topology evidence="1">Multi-pass membrane protein</topology>
    </subcellularLocation>
</comment>
<evidence type="ECO:0000313" key="8">
    <source>
        <dbReference type="Proteomes" id="UP000483018"/>
    </source>
</evidence>
<dbReference type="OrthoDB" id="1711023at2"/>
<dbReference type="RefSeq" id="WP_158739876.1">
    <property type="nucleotide sequence ID" value="NZ_WSLF01000003.1"/>
</dbReference>
<evidence type="ECO:0000256" key="5">
    <source>
        <dbReference type="ARBA" id="ARBA00023136"/>
    </source>
</evidence>
<dbReference type="InterPro" id="IPR005598">
    <property type="entry name" value="ATP_synth_I"/>
</dbReference>
<feature type="transmembrane region" description="Helical" evidence="6">
    <location>
        <begin position="5"/>
        <end position="22"/>
    </location>
</feature>
<feature type="transmembrane region" description="Helical" evidence="6">
    <location>
        <begin position="28"/>
        <end position="46"/>
    </location>
</feature>
<dbReference type="Proteomes" id="UP000483018">
    <property type="component" value="Unassembled WGS sequence"/>
</dbReference>
<keyword evidence="8" id="KW-1185">Reference proteome</keyword>
<sequence length="120" mass="13385">MKRLILQMVGISVLVGIIGLFFVSEPLIWVKGLAFGTIFSILRLRLMDLSIKKSLRMPPKNAQNYAASQYMLRYILTAVILFVAALEPSISLLGTVIGLFTLKGSAYLLLITEKRNKLDL</sequence>
<evidence type="ECO:0000256" key="6">
    <source>
        <dbReference type="SAM" id="Phobius"/>
    </source>
</evidence>
<comment type="caution">
    <text evidence="7">The sequence shown here is derived from an EMBL/GenBank/DDBJ whole genome shotgun (WGS) entry which is preliminary data.</text>
</comment>
<accession>A0A7C8LQT5</accession>
<dbReference type="EMBL" id="WSLF01000003">
    <property type="protein sequence ID" value="KAE9635629.1"/>
    <property type="molecule type" value="Genomic_DNA"/>
</dbReference>
<proteinExistence type="predicted"/>
<keyword evidence="5 6" id="KW-0472">Membrane</keyword>
<keyword evidence="4 6" id="KW-1133">Transmembrane helix</keyword>
<evidence type="ECO:0000313" key="7">
    <source>
        <dbReference type="EMBL" id="KAE9635629.1"/>
    </source>
</evidence>
<dbReference type="Pfam" id="PF03899">
    <property type="entry name" value="ATP-synt_I"/>
    <property type="match status" value="1"/>
</dbReference>
<evidence type="ECO:0000256" key="4">
    <source>
        <dbReference type="ARBA" id="ARBA00022989"/>
    </source>
</evidence>
<keyword evidence="2" id="KW-1003">Cell membrane</keyword>